<evidence type="ECO:0000313" key="2">
    <source>
        <dbReference type="Proteomes" id="UP000477311"/>
    </source>
</evidence>
<reference evidence="1 2" key="1">
    <citation type="submission" date="2020-02" db="EMBL/GenBank/DDBJ databases">
        <title>Draft genome sequence of Limisphaera ngatamarikiensis NGM72.4T, a thermophilic Verrucomicrobia grouped in subdivision 3.</title>
        <authorList>
            <person name="Carere C.R."/>
            <person name="Steen J."/>
            <person name="Hugenholtz P."/>
            <person name="Stott M.B."/>
        </authorList>
    </citation>
    <scope>NUCLEOTIDE SEQUENCE [LARGE SCALE GENOMIC DNA]</scope>
    <source>
        <strain evidence="1 2">NGM72.4</strain>
    </source>
</reference>
<name>A0A6M1RTU0_9BACT</name>
<comment type="caution">
    <text evidence="1">The sequence shown here is derived from an EMBL/GenBank/DDBJ whole genome shotgun (WGS) entry which is preliminary data.</text>
</comment>
<gene>
    <name evidence="1" type="ORF">G4L39_05250</name>
</gene>
<proteinExistence type="predicted"/>
<evidence type="ECO:0000313" key="1">
    <source>
        <dbReference type="EMBL" id="NGO38801.1"/>
    </source>
</evidence>
<protein>
    <submittedName>
        <fullName evidence="1">Uncharacterized protein</fullName>
    </submittedName>
</protein>
<sequence>MNRLCQHLRTKKLYIEASPDDAFAESEPGQTTPCHFWCNLTQTVIGPDQQPVHKNACQPGRACFED</sequence>
<dbReference type="Proteomes" id="UP000477311">
    <property type="component" value="Unassembled WGS sequence"/>
</dbReference>
<keyword evidence="2" id="KW-1185">Reference proteome</keyword>
<accession>A0A6M1RTU0</accession>
<dbReference type="AlphaFoldDB" id="A0A6M1RTU0"/>
<dbReference type="RefSeq" id="WP_165106469.1">
    <property type="nucleotide sequence ID" value="NZ_JAAKYA010000031.1"/>
</dbReference>
<dbReference type="EMBL" id="JAAKYA010000031">
    <property type="protein sequence ID" value="NGO38801.1"/>
    <property type="molecule type" value="Genomic_DNA"/>
</dbReference>
<organism evidence="1 2">
    <name type="scientific">Limisphaera ngatamarikiensis</name>
    <dbReference type="NCBI Taxonomy" id="1324935"/>
    <lineage>
        <taxon>Bacteria</taxon>
        <taxon>Pseudomonadati</taxon>
        <taxon>Verrucomicrobiota</taxon>
        <taxon>Verrucomicrobiia</taxon>
        <taxon>Limisphaerales</taxon>
        <taxon>Limisphaeraceae</taxon>
        <taxon>Limisphaera</taxon>
    </lineage>
</organism>